<evidence type="ECO:0000313" key="5">
    <source>
        <dbReference type="Proteomes" id="UP000245802"/>
    </source>
</evidence>
<dbReference type="PROSITE" id="PS51257">
    <property type="entry name" value="PROKAR_LIPOPROTEIN"/>
    <property type="match status" value="1"/>
</dbReference>
<feature type="domain" description="Polysaccharide export protein N-terminal" evidence="3">
    <location>
        <begin position="65"/>
        <end position="154"/>
    </location>
</feature>
<dbReference type="KEGG" id="gog:C1280_23205"/>
<dbReference type="GO" id="GO:0015159">
    <property type="term" value="F:polysaccharide transmembrane transporter activity"/>
    <property type="evidence" value="ECO:0007669"/>
    <property type="project" value="InterPro"/>
</dbReference>
<accession>A0A2Z3H7V4</accession>
<evidence type="ECO:0000259" key="3">
    <source>
        <dbReference type="Pfam" id="PF02563"/>
    </source>
</evidence>
<dbReference type="InterPro" id="IPR049712">
    <property type="entry name" value="Poly_export"/>
</dbReference>
<feature type="signal peptide" evidence="2">
    <location>
        <begin position="1"/>
        <end position="28"/>
    </location>
</feature>
<gene>
    <name evidence="4" type="ORF">C1280_23205</name>
</gene>
<dbReference type="Pfam" id="PF02563">
    <property type="entry name" value="Poly_export"/>
    <property type="match status" value="1"/>
</dbReference>
<evidence type="ECO:0000256" key="1">
    <source>
        <dbReference type="ARBA" id="ARBA00022729"/>
    </source>
</evidence>
<reference evidence="4 5" key="1">
    <citation type="submission" date="2018-01" db="EMBL/GenBank/DDBJ databases">
        <title>G. obscuriglobus.</title>
        <authorList>
            <person name="Franke J."/>
            <person name="Blomberg W."/>
            <person name="Selmecki A."/>
        </authorList>
    </citation>
    <scope>NUCLEOTIDE SEQUENCE [LARGE SCALE GENOMIC DNA]</scope>
    <source>
        <strain evidence="4 5">DSM 5831</strain>
    </source>
</reference>
<dbReference type="RefSeq" id="WP_081471451.1">
    <property type="nucleotide sequence ID" value="NZ_CP025958.1"/>
</dbReference>
<dbReference type="AlphaFoldDB" id="A0A2Z3H7V4"/>
<evidence type="ECO:0000256" key="2">
    <source>
        <dbReference type="SAM" id="SignalP"/>
    </source>
</evidence>
<sequence length="441" mass="46378">MNRPGSSLRIAATVVGLAAALTSGCASVTNPVADGIPVRRLPPEALGESKADLHSVPLAALIPPVPPVHLIGPGDTLGVFIEGILGERGGQPPVRIPEQGSAPPGIGFPIPVREDGTVPLPLIAPLKLEGLTLAQAQDRVRDAYLKPKELLADPDKARIIVTLLRPRQYHVLVLREDAGGTTFGSSGGAGGFGNTGATFSQTRRAAGYPLDLPIYENNLLNALTRSGGLPGAEAQDEVLILRGAYQPGANGQVPEIPAAATEKAQSLRVPLRLRPGEPLTVRPEDLVLQSGDIVLVKARSGELFYTGGLLPPRTFPLPADRDLDVIEALLLVGGPLLNGGLNTNNLSGQIVQTGLGFPSPSQVTILRRLKSGAQIPIIVNLNRALKDPRERIALRSGDIMLLQSTVGEAGAQYLTSNFRFNSAYQAIRSRFFNTVGTATLP</sequence>
<dbReference type="PANTHER" id="PTHR33619">
    <property type="entry name" value="POLYSACCHARIDE EXPORT PROTEIN GFCE-RELATED"/>
    <property type="match status" value="1"/>
</dbReference>
<dbReference type="PANTHER" id="PTHR33619:SF3">
    <property type="entry name" value="POLYSACCHARIDE EXPORT PROTEIN GFCE-RELATED"/>
    <property type="match status" value="1"/>
</dbReference>
<name>A0A2Z3H7V4_9BACT</name>
<protein>
    <submittedName>
        <fullName evidence="4">Sugar ABC transporter substrate-binding protein</fullName>
    </submittedName>
</protein>
<dbReference type="OrthoDB" id="233929at2"/>
<dbReference type="InterPro" id="IPR003715">
    <property type="entry name" value="Poly_export_N"/>
</dbReference>
<dbReference type="Proteomes" id="UP000245802">
    <property type="component" value="Chromosome"/>
</dbReference>
<keyword evidence="5" id="KW-1185">Reference proteome</keyword>
<proteinExistence type="predicted"/>
<keyword evidence="1 2" id="KW-0732">Signal</keyword>
<feature type="chain" id="PRO_5016380254" evidence="2">
    <location>
        <begin position="29"/>
        <end position="441"/>
    </location>
</feature>
<organism evidence="4 5">
    <name type="scientific">Gemmata obscuriglobus</name>
    <dbReference type="NCBI Taxonomy" id="114"/>
    <lineage>
        <taxon>Bacteria</taxon>
        <taxon>Pseudomonadati</taxon>
        <taxon>Planctomycetota</taxon>
        <taxon>Planctomycetia</taxon>
        <taxon>Gemmatales</taxon>
        <taxon>Gemmataceae</taxon>
        <taxon>Gemmata</taxon>
    </lineage>
</organism>
<dbReference type="EMBL" id="CP025958">
    <property type="protein sequence ID" value="AWM39617.1"/>
    <property type="molecule type" value="Genomic_DNA"/>
</dbReference>
<evidence type="ECO:0000313" key="4">
    <source>
        <dbReference type="EMBL" id="AWM39617.1"/>
    </source>
</evidence>